<dbReference type="FunFam" id="1.10.357.140:FF:000002">
    <property type="entry name" value="4-hydroxybenzoate octaprenyltransferase"/>
    <property type="match status" value="1"/>
</dbReference>
<feature type="transmembrane region" description="Helical" evidence="12">
    <location>
        <begin position="109"/>
        <end position="130"/>
    </location>
</feature>
<dbReference type="NCBIfam" id="TIGR01474">
    <property type="entry name" value="ubiA_proteo"/>
    <property type="match status" value="1"/>
</dbReference>
<feature type="transmembrane region" description="Helical" evidence="12">
    <location>
        <begin position="64"/>
        <end position="88"/>
    </location>
</feature>
<evidence type="ECO:0000313" key="15">
    <source>
        <dbReference type="Proteomes" id="UP000601768"/>
    </source>
</evidence>
<dbReference type="InterPro" id="IPR044878">
    <property type="entry name" value="UbiA_sf"/>
</dbReference>
<keyword evidence="7 12" id="KW-0831">Ubiquinone biosynthesis</keyword>
<dbReference type="InterPro" id="IPR039653">
    <property type="entry name" value="Prenyltransferase"/>
</dbReference>
<keyword evidence="6 12" id="KW-0808">Transferase</keyword>
<dbReference type="EC" id="2.5.1.39" evidence="12 13"/>
<sequence>MVFWLQKYFYPALRPIKIRWNILVANFFSAFMRLTRLNKPIGIFLLLWPTYWAVWIAANGNPSIKMLVIFTLGVIVMRSAGCVINDFADRKVDGAVKRTAMRPLATGELSSKQALIIFFALLIMAFILVLQLNTNTIKLSVIAVVLASSYPFFKRFTHLPQVILGAAFGWGIPMAFMATNNSISEVAWWLFAANLCWTVAYDTQYAMTDRDDDLKVGIKSTAILFGRYDLLIIALLQITTLLLLARVGLGLGFDLYYYAGLAIAAGFFVYQYQITKNRDRMACFHAFLNNHYAGLMIWAGLLLNYYF</sequence>
<reference evidence="14" key="2">
    <citation type="submission" date="2020-08" db="EMBL/GenBank/DDBJ databases">
        <authorList>
            <person name="Lai Q."/>
        </authorList>
    </citation>
    <scope>NUCLEOTIDE SEQUENCE</scope>
    <source>
        <strain evidence="14">S27-2</strain>
    </source>
</reference>
<evidence type="ECO:0000256" key="4">
    <source>
        <dbReference type="ARBA" id="ARBA00022475"/>
    </source>
</evidence>
<comment type="pathway">
    <text evidence="12">Cofactor biosynthesis; ubiquinone biosynthesis.</text>
</comment>
<comment type="similarity">
    <text evidence="3 12">Belongs to the UbiA prenyltransferase family.</text>
</comment>
<evidence type="ECO:0000256" key="6">
    <source>
        <dbReference type="ARBA" id="ARBA00022679"/>
    </source>
</evidence>
<keyword evidence="9 12" id="KW-0460">Magnesium</keyword>
<feature type="transmembrane region" description="Helical" evidence="12">
    <location>
        <begin position="228"/>
        <end position="249"/>
    </location>
</feature>
<evidence type="ECO:0000256" key="2">
    <source>
        <dbReference type="ARBA" id="ARBA00004141"/>
    </source>
</evidence>
<evidence type="ECO:0000256" key="9">
    <source>
        <dbReference type="ARBA" id="ARBA00022842"/>
    </source>
</evidence>
<dbReference type="PANTHER" id="PTHR11048:SF28">
    <property type="entry name" value="4-HYDROXYBENZOATE POLYPRENYLTRANSFERASE, MITOCHONDRIAL"/>
    <property type="match status" value="1"/>
</dbReference>
<dbReference type="InterPro" id="IPR006370">
    <property type="entry name" value="HB_polyprenyltransferase-like"/>
</dbReference>
<evidence type="ECO:0000256" key="3">
    <source>
        <dbReference type="ARBA" id="ARBA00005985"/>
    </source>
</evidence>
<protein>
    <recommendedName>
        <fullName evidence="12 13">4-hydroxybenzoate octaprenyltransferase</fullName>
        <ecNumber evidence="12 13">2.5.1.39</ecNumber>
    </recommendedName>
    <alternativeName>
        <fullName evidence="12">4-HB polyprenyltransferase</fullName>
    </alternativeName>
</protein>
<comment type="cofactor">
    <cofactor evidence="1 12">
        <name>Mg(2+)</name>
        <dbReference type="ChEBI" id="CHEBI:18420"/>
    </cofactor>
</comment>
<dbReference type="Gene3D" id="1.20.120.1780">
    <property type="entry name" value="UbiA prenyltransferase"/>
    <property type="match status" value="1"/>
</dbReference>
<comment type="catalytic activity">
    <reaction evidence="12">
        <text>all-trans-octaprenyl diphosphate + 4-hydroxybenzoate = 4-hydroxy-3-(all-trans-octaprenyl)benzoate + diphosphate</text>
        <dbReference type="Rhea" id="RHEA:27782"/>
        <dbReference type="ChEBI" id="CHEBI:1617"/>
        <dbReference type="ChEBI" id="CHEBI:17879"/>
        <dbReference type="ChEBI" id="CHEBI:33019"/>
        <dbReference type="ChEBI" id="CHEBI:57711"/>
        <dbReference type="EC" id="2.5.1.39"/>
    </reaction>
</comment>
<dbReference type="HAMAP" id="MF_01635">
    <property type="entry name" value="UbiA"/>
    <property type="match status" value="1"/>
</dbReference>
<dbReference type="AlphaFoldDB" id="A0A8J6IUA3"/>
<dbReference type="CDD" id="cd13959">
    <property type="entry name" value="PT_UbiA_COQ2"/>
    <property type="match status" value="1"/>
</dbReference>
<evidence type="ECO:0000256" key="1">
    <source>
        <dbReference type="ARBA" id="ARBA00001946"/>
    </source>
</evidence>
<reference evidence="14" key="1">
    <citation type="journal article" date="2018" name="Int. J. Syst. Evol. Microbiol.">
        <title>Neptunicella marina gen. nov., sp. nov., isolated from surface seawater.</title>
        <authorList>
            <person name="Liu X."/>
            <person name="Lai Q."/>
            <person name="Du Y."/>
            <person name="Zhang X."/>
            <person name="Liu Z."/>
            <person name="Sun F."/>
            <person name="Shao Z."/>
        </authorList>
    </citation>
    <scope>NUCLEOTIDE SEQUENCE</scope>
    <source>
        <strain evidence="14">S27-2</strain>
    </source>
</reference>
<proteinExistence type="inferred from homology"/>
<dbReference type="PANTHER" id="PTHR11048">
    <property type="entry name" value="PRENYLTRANSFERASES"/>
    <property type="match status" value="1"/>
</dbReference>
<dbReference type="FunFam" id="1.20.120.1780:FF:000001">
    <property type="entry name" value="4-hydroxybenzoate octaprenyltransferase"/>
    <property type="match status" value="1"/>
</dbReference>
<evidence type="ECO:0000256" key="8">
    <source>
        <dbReference type="ARBA" id="ARBA00022692"/>
    </source>
</evidence>
<dbReference type="EMBL" id="JACNEP010000005">
    <property type="protein sequence ID" value="MBC3765912.1"/>
    <property type="molecule type" value="Genomic_DNA"/>
</dbReference>
<evidence type="ECO:0000313" key="14">
    <source>
        <dbReference type="EMBL" id="MBC3765912.1"/>
    </source>
</evidence>
<comment type="subcellular location">
    <subcellularLocation>
        <location evidence="12">Cell inner membrane</location>
        <topology evidence="12">Multi-pass membrane protein</topology>
    </subcellularLocation>
    <subcellularLocation>
        <location evidence="2">Membrane</location>
        <topology evidence="2">Multi-pass membrane protein</topology>
    </subcellularLocation>
</comment>
<dbReference type="GO" id="GO:0005886">
    <property type="term" value="C:plasma membrane"/>
    <property type="evidence" value="ECO:0007669"/>
    <property type="project" value="UniProtKB-SubCell"/>
</dbReference>
<name>A0A8J6IUA3_9ALTE</name>
<feature type="transmembrane region" description="Helical" evidence="12">
    <location>
        <begin position="286"/>
        <end position="306"/>
    </location>
</feature>
<feature type="transmembrane region" description="Helical" evidence="12">
    <location>
        <begin position="41"/>
        <end position="58"/>
    </location>
</feature>
<dbReference type="Pfam" id="PF01040">
    <property type="entry name" value="UbiA"/>
    <property type="match status" value="1"/>
</dbReference>
<comment type="function">
    <text evidence="12">Catalyzes the prenylation of para-hydroxybenzoate (PHB) with an all-trans polyprenyl group. Mediates the second step in the final reaction sequence of ubiquinone-8 (UQ-8) biosynthesis, which is the condensation of the polyisoprenoid side chain with PHB, generating the first membrane-bound Q intermediate 3-octaprenyl-4-hydroxybenzoate.</text>
</comment>
<feature type="transmembrane region" description="Helical" evidence="12">
    <location>
        <begin position="186"/>
        <end position="207"/>
    </location>
</feature>
<evidence type="ECO:0000256" key="10">
    <source>
        <dbReference type="ARBA" id="ARBA00022989"/>
    </source>
</evidence>
<evidence type="ECO:0000256" key="13">
    <source>
        <dbReference type="NCBIfam" id="TIGR01474"/>
    </source>
</evidence>
<feature type="transmembrane region" description="Helical" evidence="12">
    <location>
        <begin position="162"/>
        <end position="180"/>
    </location>
</feature>
<dbReference type="InterPro" id="IPR000537">
    <property type="entry name" value="UbiA_prenyltransferase"/>
</dbReference>
<dbReference type="Gene3D" id="1.10.357.140">
    <property type="entry name" value="UbiA prenyltransferase"/>
    <property type="match status" value="1"/>
</dbReference>
<keyword evidence="8 12" id="KW-0812">Transmembrane</keyword>
<evidence type="ECO:0000256" key="5">
    <source>
        <dbReference type="ARBA" id="ARBA00022519"/>
    </source>
</evidence>
<keyword evidence="5 12" id="KW-0997">Cell inner membrane</keyword>
<feature type="transmembrane region" description="Helical" evidence="12">
    <location>
        <begin position="255"/>
        <end position="274"/>
    </location>
</feature>
<comment type="caution">
    <text evidence="14">The sequence shown here is derived from an EMBL/GenBank/DDBJ whole genome shotgun (WGS) entry which is preliminary data.</text>
</comment>
<accession>A0A8J6IUA3</accession>
<evidence type="ECO:0000256" key="11">
    <source>
        <dbReference type="ARBA" id="ARBA00023136"/>
    </source>
</evidence>
<evidence type="ECO:0000256" key="12">
    <source>
        <dbReference type="HAMAP-Rule" id="MF_01635"/>
    </source>
</evidence>
<organism evidence="14 15">
    <name type="scientific">Neptunicella marina</name>
    <dbReference type="NCBI Taxonomy" id="2125989"/>
    <lineage>
        <taxon>Bacteria</taxon>
        <taxon>Pseudomonadati</taxon>
        <taxon>Pseudomonadota</taxon>
        <taxon>Gammaproteobacteria</taxon>
        <taxon>Alteromonadales</taxon>
        <taxon>Alteromonadaceae</taxon>
        <taxon>Neptunicella</taxon>
    </lineage>
</organism>
<keyword evidence="10 12" id="KW-1133">Transmembrane helix</keyword>
<dbReference type="GO" id="GO:0006744">
    <property type="term" value="P:ubiquinone biosynthetic process"/>
    <property type="evidence" value="ECO:0007669"/>
    <property type="project" value="UniProtKB-UniRule"/>
</dbReference>
<keyword evidence="15" id="KW-1185">Reference proteome</keyword>
<evidence type="ECO:0000256" key="7">
    <source>
        <dbReference type="ARBA" id="ARBA00022688"/>
    </source>
</evidence>
<gene>
    <name evidence="12 14" type="primary">ubiA</name>
    <name evidence="14" type="ORF">H8B19_08485</name>
</gene>
<dbReference type="UniPathway" id="UPA00232"/>
<keyword evidence="4 12" id="KW-1003">Cell membrane</keyword>
<dbReference type="Proteomes" id="UP000601768">
    <property type="component" value="Unassembled WGS sequence"/>
</dbReference>
<keyword evidence="11 12" id="KW-0472">Membrane</keyword>
<dbReference type="GO" id="GO:0008412">
    <property type="term" value="F:4-hydroxybenzoate polyprenyltransferase activity"/>
    <property type="evidence" value="ECO:0007669"/>
    <property type="project" value="UniProtKB-UniRule"/>
</dbReference>